<comment type="caution">
    <text evidence="2">The sequence shown here is derived from an EMBL/GenBank/DDBJ whole genome shotgun (WGS) entry which is preliminary data.</text>
</comment>
<dbReference type="EMBL" id="CAMXCT010000060">
    <property type="protein sequence ID" value="CAI3973242.1"/>
    <property type="molecule type" value="Genomic_DNA"/>
</dbReference>
<proteinExistence type="predicted"/>
<reference evidence="2" key="1">
    <citation type="submission" date="2022-10" db="EMBL/GenBank/DDBJ databases">
        <authorList>
            <person name="Chen Y."/>
            <person name="Dougan E. K."/>
            <person name="Chan C."/>
            <person name="Rhodes N."/>
            <person name="Thang M."/>
        </authorList>
    </citation>
    <scope>NUCLEOTIDE SEQUENCE</scope>
</reference>
<dbReference type="OrthoDB" id="421671at2759"/>
<evidence type="ECO:0000256" key="1">
    <source>
        <dbReference type="SAM" id="MobiDB-lite"/>
    </source>
</evidence>
<dbReference type="InterPro" id="IPR025638">
    <property type="entry name" value="DUF4336"/>
</dbReference>
<dbReference type="EMBL" id="CAMXCT020000060">
    <property type="protein sequence ID" value="CAL1126617.1"/>
    <property type="molecule type" value="Genomic_DNA"/>
</dbReference>
<evidence type="ECO:0000313" key="4">
    <source>
        <dbReference type="Proteomes" id="UP001152797"/>
    </source>
</evidence>
<feature type="region of interest" description="Disordered" evidence="1">
    <location>
        <begin position="739"/>
        <end position="762"/>
    </location>
</feature>
<gene>
    <name evidence="2" type="ORF">C1SCF055_LOCUS1762</name>
</gene>
<dbReference type="SUPFAM" id="SSF56281">
    <property type="entry name" value="Metallo-hydrolase/oxidoreductase"/>
    <property type="match status" value="1"/>
</dbReference>
<protein>
    <submittedName>
        <fullName evidence="3">Pentatricopeptide repeat-containing protein</fullName>
    </submittedName>
</protein>
<feature type="compositionally biased region" description="Polar residues" evidence="1">
    <location>
        <begin position="850"/>
        <end position="860"/>
    </location>
</feature>
<reference evidence="3 4" key="2">
    <citation type="submission" date="2024-05" db="EMBL/GenBank/DDBJ databases">
        <authorList>
            <person name="Chen Y."/>
            <person name="Shah S."/>
            <person name="Dougan E. K."/>
            <person name="Thang M."/>
            <person name="Chan C."/>
        </authorList>
    </citation>
    <scope>NUCLEOTIDE SEQUENCE [LARGE SCALE GENOMIC DNA]</scope>
</reference>
<keyword evidence="4" id="KW-1185">Reference proteome</keyword>
<dbReference type="Proteomes" id="UP001152797">
    <property type="component" value="Unassembled WGS sequence"/>
</dbReference>
<name>A0A9P1BH55_9DINO</name>
<dbReference type="InterPro" id="IPR036866">
    <property type="entry name" value="RibonucZ/Hydroxyglut_hydro"/>
</dbReference>
<feature type="region of interest" description="Disordered" evidence="1">
    <location>
        <begin position="846"/>
        <end position="865"/>
    </location>
</feature>
<accession>A0A9P1BH55</accession>
<sequence length="968" mass="105539">MALTLPQVRPAVAPHERSQALGLDDVVTVSRSSGHSLRPDLISLAAAAVAGGLGVAMSRPSRPSRPSRSACRASRRQLVAAGPLGLAVAPVAPGAALAASEPPTVMKKIADGVHIFDQAYGIPGLEVGANIPIRMTVLSLQGGGYLVYNPCNPTAECMQKLNEAGLTDVRYIVCGTVAIEHKYYAPGWAKRFPNAEVWVSPRTFSWPVDFGPYVPFGGFARGTPLQKVPKDAAQAPWHSKGIDHLQLTVDYAPRTVFEETVLFHQPSGTFVCTDMLIGLSDDPPEILTKSPYREGLLYFARNEPLEKVDVDSFQVIKDGYQKSTLLLNNINPRSLLSVAAGDLTVVDELGLASKAPQPELGYFGWYPCNWQDTDSPCAKLNDRVLPSKDSKGFECRPGWRGEWERLAAGVEGTGFQVPSFVAELQISRDPETLDSFAKEIPRRWPKIERVVSSHFSSPLPATSKNVSKAISAVCRGPPGPAARTADLSAILNFRDYLEENDLIYKPEKGLERDAESVSLAGKLAGVKETLLQTHGSSTALYSEGLLPPGRRVARDEEKVQPPSGPEYAEMCVRRAKGEQMEDDQMRLDEIEDMAPIEWLARWQLKGLEQVGTENLRALDETLEIRGSSRKQFYDRLKKLESKAFLKRWRSLEDWRPCNGDLPTWTAAASCGSRESDESQVLRIEGVDCKLALATARAGAMADFLRAAWGSTEGFAAVSANLSSIAVILGEEPLMLLRHAPSTEEPNTLAATQTSRDDDDDEDFTSLTLTRGKEEAAAVSLLLHCSRFGGCAVNANSSVVPWSFRVRLKQEPFRFLLAPTSTHDALTTVLSVARAVTLTRADPALLPDVADTQSPSATTSPKAADSGPDVQALMLDLDLDVAAPVFRWGLLSDGHVTVALGRFVFRTSSQRPPQHLAPAERCDWMKFSCFCQLTETCVTAQGEDGTECRVYEPTTMSLQAWRDAENAQH</sequence>
<dbReference type="EMBL" id="CAMXCT030000060">
    <property type="protein sequence ID" value="CAL4760554.1"/>
    <property type="molecule type" value="Genomic_DNA"/>
</dbReference>
<feature type="non-terminal residue" evidence="2">
    <location>
        <position position="1"/>
    </location>
</feature>
<dbReference type="AlphaFoldDB" id="A0A9P1BH55"/>
<dbReference type="Pfam" id="PF14234">
    <property type="entry name" value="DUF4336"/>
    <property type="match status" value="1"/>
</dbReference>
<dbReference type="PANTHER" id="PTHR33835:SF2">
    <property type="entry name" value="LYSINE-TRNA LIGASE"/>
    <property type="match status" value="1"/>
</dbReference>
<dbReference type="PANTHER" id="PTHR33835">
    <property type="entry name" value="YALI0C07656P"/>
    <property type="match status" value="1"/>
</dbReference>
<organism evidence="2">
    <name type="scientific">Cladocopium goreaui</name>
    <dbReference type="NCBI Taxonomy" id="2562237"/>
    <lineage>
        <taxon>Eukaryota</taxon>
        <taxon>Sar</taxon>
        <taxon>Alveolata</taxon>
        <taxon>Dinophyceae</taxon>
        <taxon>Suessiales</taxon>
        <taxon>Symbiodiniaceae</taxon>
        <taxon>Cladocopium</taxon>
    </lineage>
</organism>
<evidence type="ECO:0000313" key="2">
    <source>
        <dbReference type="EMBL" id="CAI3973242.1"/>
    </source>
</evidence>
<evidence type="ECO:0000313" key="3">
    <source>
        <dbReference type="EMBL" id="CAL4760554.1"/>
    </source>
</evidence>
<feature type="compositionally biased region" description="Polar residues" evidence="1">
    <location>
        <begin position="743"/>
        <end position="753"/>
    </location>
</feature>